<keyword evidence="1" id="KW-0479">Metal-binding</keyword>
<dbReference type="InterPro" id="IPR029056">
    <property type="entry name" value="Ribokinase-like"/>
</dbReference>
<gene>
    <name evidence="2" type="ORF">CK203_022332</name>
</gene>
<dbReference type="Proteomes" id="UP000288805">
    <property type="component" value="Unassembled WGS sequence"/>
</dbReference>
<dbReference type="PANTHER" id="PTHR42909">
    <property type="entry name" value="ZGC:136858"/>
    <property type="match status" value="1"/>
</dbReference>
<dbReference type="SUPFAM" id="SSF53613">
    <property type="entry name" value="Ribokinase-like"/>
    <property type="match status" value="1"/>
</dbReference>
<organism evidence="2 3">
    <name type="scientific">Vitis vinifera</name>
    <name type="common">Grape</name>
    <dbReference type="NCBI Taxonomy" id="29760"/>
    <lineage>
        <taxon>Eukaryota</taxon>
        <taxon>Viridiplantae</taxon>
        <taxon>Streptophyta</taxon>
        <taxon>Embryophyta</taxon>
        <taxon>Tracheophyta</taxon>
        <taxon>Spermatophyta</taxon>
        <taxon>Magnoliopsida</taxon>
        <taxon>eudicotyledons</taxon>
        <taxon>Gunneridae</taxon>
        <taxon>Pentapetalae</taxon>
        <taxon>rosids</taxon>
        <taxon>Vitales</taxon>
        <taxon>Vitaceae</taxon>
        <taxon>Viteae</taxon>
        <taxon>Vitis</taxon>
    </lineage>
</organism>
<accession>A0A438I9F9</accession>
<dbReference type="EMBL" id="QGNW01000130">
    <property type="protein sequence ID" value="RVW93342.1"/>
    <property type="molecule type" value="Genomic_DNA"/>
</dbReference>
<proteinExistence type="predicted"/>
<dbReference type="Gene3D" id="3.40.1190.20">
    <property type="match status" value="1"/>
</dbReference>
<name>A0A438I9F9_VITVI</name>
<evidence type="ECO:0000313" key="3">
    <source>
        <dbReference type="Proteomes" id="UP000288805"/>
    </source>
</evidence>
<evidence type="ECO:0000256" key="1">
    <source>
        <dbReference type="ARBA" id="ARBA00022723"/>
    </source>
</evidence>
<sequence length="240" mass="26240">MMSNLELENEKEYHFRAYHHSNFSLQNVCFDVGIRKHHDIQTSVVCHIFDGDGEVAAGVASVEAIENFLTSDWIRQFKCNICSAPVLMVDANLSPSALEASCQMAAESSTPVWFEPVSVIKSRRVASVAKYITFASPNEDELIAMANALSCKDVFHPIQRDDVGTKCSIESLFQMLKPAILVLLEKGLDVLQSVAAGIAAAKAAVEGETNVPSEYSLAKIADDARRVYSSAKVISHQSML</sequence>
<evidence type="ECO:0000313" key="2">
    <source>
        <dbReference type="EMBL" id="RVW93342.1"/>
    </source>
</evidence>
<dbReference type="AlphaFoldDB" id="A0A438I9F9"/>
<reference evidence="2 3" key="1">
    <citation type="journal article" date="2018" name="PLoS Genet.">
        <title>Population sequencing reveals clonal diversity and ancestral inbreeding in the grapevine cultivar Chardonnay.</title>
        <authorList>
            <person name="Roach M.J."/>
            <person name="Johnson D.L."/>
            <person name="Bohlmann J."/>
            <person name="van Vuuren H.J."/>
            <person name="Jones S.J."/>
            <person name="Pretorius I.S."/>
            <person name="Schmidt S.A."/>
            <person name="Borneman A.R."/>
        </authorList>
    </citation>
    <scope>NUCLEOTIDE SEQUENCE [LARGE SCALE GENOMIC DNA]</scope>
    <source>
        <strain evidence="3">cv. Chardonnay</strain>
        <tissue evidence="2">Leaf</tissue>
    </source>
</reference>
<protein>
    <submittedName>
        <fullName evidence="2">Uncharacterized protein</fullName>
    </submittedName>
</protein>
<dbReference type="GO" id="GO:0046872">
    <property type="term" value="F:metal ion binding"/>
    <property type="evidence" value="ECO:0007669"/>
    <property type="project" value="UniProtKB-KW"/>
</dbReference>
<dbReference type="PANTHER" id="PTHR42909:SF1">
    <property type="entry name" value="CARBOHYDRATE KINASE PFKB DOMAIN-CONTAINING PROTEIN"/>
    <property type="match status" value="1"/>
</dbReference>
<comment type="caution">
    <text evidence="2">The sequence shown here is derived from an EMBL/GenBank/DDBJ whole genome shotgun (WGS) entry which is preliminary data.</text>
</comment>